<dbReference type="EMBL" id="KV440993">
    <property type="protein sequence ID" value="OAD68981.1"/>
    <property type="molecule type" value="Genomic_DNA"/>
</dbReference>
<gene>
    <name evidence="1" type="ORF">PHYBLDRAFT_149979</name>
</gene>
<dbReference type="Proteomes" id="UP000077315">
    <property type="component" value="Unassembled WGS sequence"/>
</dbReference>
<dbReference type="RefSeq" id="XP_018287021.1">
    <property type="nucleotide sequence ID" value="XM_018432375.1"/>
</dbReference>
<dbReference type="VEuPathDB" id="FungiDB:PHYBLDRAFT_149979"/>
<keyword evidence="2" id="KW-1185">Reference proteome</keyword>
<dbReference type="AlphaFoldDB" id="A0A162ZTT3"/>
<protein>
    <submittedName>
        <fullName evidence="1">Uncharacterized protein</fullName>
    </submittedName>
</protein>
<reference evidence="2" key="1">
    <citation type="submission" date="2015-06" db="EMBL/GenBank/DDBJ databases">
        <title>Expansion of signal transduction pathways in fungi by whole-genome duplication.</title>
        <authorList>
            <consortium name="DOE Joint Genome Institute"/>
            <person name="Corrochano L.M."/>
            <person name="Kuo A."/>
            <person name="Marcet-Houben M."/>
            <person name="Polaino S."/>
            <person name="Salamov A."/>
            <person name="Villalobos J.M."/>
            <person name="Alvarez M.I."/>
            <person name="Avalos J."/>
            <person name="Benito E.P."/>
            <person name="Benoit I."/>
            <person name="Burger G."/>
            <person name="Camino L.P."/>
            <person name="Canovas D."/>
            <person name="Cerda-Olmedo E."/>
            <person name="Cheng J.-F."/>
            <person name="Dominguez A."/>
            <person name="Elias M."/>
            <person name="Eslava A.P."/>
            <person name="Glaser F."/>
            <person name="Grimwood J."/>
            <person name="Gutierrez G."/>
            <person name="Heitman J."/>
            <person name="Henrissat B."/>
            <person name="Iturriaga E.A."/>
            <person name="Lang B.F."/>
            <person name="Lavin J.L."/>
            <person name="Lee S."/>
            <person name="Li W."/>
            <person name="Lindquist E."/>
            <person name="Lopez-Garcia S."/>
            <person name="Luque E.M."/>
            <person name="Marcos A.T."/>
            <person name="Martin J."/>
            <person name="McCluskey K."/>
            <person name="Medina H.R."/>
            <person name="Miralles-Duran A."/>
            <person name="Miyazaki A."/>
            <person name="Munoz-Torres E."/>
            <person name="Oguiza J.A."/>
            <person name="Ohm R."/>
            <person name="Olmedo M."/>
            <person name="Orejas M."/>
            <person name="Ortiz-Castellanos L."/>
            <person name="Pisabarro A.G."/>
            <person name="Rodriguez-Romero J."/>
            <person name="Ruiz-Herrera J."/>
            <person name="Ruiz-Vazquez R."/>
            <person name="Sanz C."/>
            <person name="Schackwitz W."/>
            <person name="Schmutz J."/>
            <person name="Shahriari M."/>
            <person name="Shelest E."/>
            <person name="Silva-Franco F."/>
            <person name="Soanes D."/>
            <person name="Syed K."/>
            <person name="Tagua V.G."/>
            <person name="Talbot N.J."/>
            <person name="Thon M."/>
            <person name="De vries R.P."/>
            <person name="Wiebenga A."/>
            <person name="Yadav J.S."/>
            <person name="Braun E.L."/>
            <person name="Baker S."/>
            <person name="Garre V."/>
            <person name="Horwitz B."/>
            <person name="Torres-Martinez S."/>
            <person name="Idnurm A."/>
            <person name="Herrera-Estrella A."/>
            <person name="Gabaldon T."/>
            <person name="Grigoriev I.V."/>
        </authorList>
    </citation>
    <scope>NUCLEOTIDE SEQUENCE [LARGE SCALE GENOMIC DNA]</scope>
    <source>
        <strain evidence="2">NRRL 1555(-)</strain>
    </source>
</reference>
<accession>A0A162ZTT3</accession>
<sequence>MPFHELVKNNYGIDRNIDLLTQENLLLHTKKLPKATDRVASFVRSQQLLVDDLLALEHQRCLEIQECVLDNQVIRITIKPPGNSWRRIIHKYSSFRFLFDRHHETKRQKNFVAYYYPPMKPRQST</sequence>
<organism evidence="1 2">
    <name type="scientific">Phycomyces blakesleeanus (strain ATCC 8743b / DSM 1359 / FGSC 10004 / NBRC 33097 / NRRL 1555)</name>
    <dbReference type="NCBI Taxonomy" id="763407"/>
    <lineage>
        <taxon>Eukaryota</taxon>
        <taxon>Fungi</taxon>
        <taxon>Fungi incertae sedis</taxon>
        <taxon>Mucoromycota</taxon>
        <taxon>Mucoromycotina</taxon>
        <taxon>Mucoromycetes</taxon>
        <taxon>Mucorales</taxon>
        <taxon>Phycomycetaceae</taxon>
        <taxon>Phycomyces</taxon>
    </lineage>
</organism>
<name>A0A162ZTT3_PHYB8</name>
<dbReference type="InParanoid" id="A0A162ZTT3"/>
<evidence type="ECO:0000313" key="1">
    <source>
        <dbReference type="EMBL" id="OAD68981.1"/>
    </source>
</evidence>
<proteinExistence type="predicted"/>
<evidence type="ECO:0000313" key="2">
    <source>
        <dbReference type="Proteomes" id="UP000077315"/>
    </source>
</evidence>
<dbReference type="GeneID" id="28993281"/>